<protein>
    <recommendedName>
        <fullName evidence="4">Fibronectin type-III domain-containing protein</fullName>
    </recommendedName>
</protein>
<dbReference type="RefSeq" id="WP_100255849.1">
    <property type="nucleotide sequence ID" value="NZ_CP011797.1"/>
</dbReference>
<evidence type="ECO:0000313" key="2">
    <source>
        <dbReference type="EMBL" id="ATX75446.1"/>
    </source>
</evidence>
<dbReference type="InterPro" id="IPR013783">
    <property type="entry name" value="Ig-like_fold"/>
</dbReference>
<evidence type="ECO:0000256" key="1">
    <source>
        <dbReference type="SAM" id="MobiDB-lite"/>
    </source>
</evidence>
<reference evidence="2 3" key="1">
    <citation type="journal article" date="2017" name="Environ. Microbiol.">
        <title>Genomic and physiological analyses of 'Reinekea forsetii' reveal a versatile opportunistic lifestyle during spring algae blooms.</title>
        <authorList>
            <person name="Avci B."/>
            <person name="Hahnke R.L."/>
            <person name="Chafee M."/>
            <person name="Fischer T."/>
            <person name="Gruber-Vodicka H."/>
            <person name="Tegetmeyer H.E."/>
            <person name="Harder J."/>
            <person name="Fuchs B.M."/>
            <person name="Amann R.I."/>
            <person name="Teeling H."/>
        </authorList>
    </citation>
    <scope>NUCLEOTIDE SEQUENCE [LARGE SCALE GENOMIC DNA]</scope>
    <source>
        <strain evidence="2 3">Hel1_31_D35</strain>
    </source>
</reference>
<sequence>MRWSVLLLALFLTACELGKLNGPDPGGPSNQAPGIDLPPDKGPAKVSKSVQLYWSRPLTRANNEPMPEAEIGGYEIRYRKLPDGPFQTIILVANEVQHGLTTDDDAKLYEFAVAVFDQYGNYSDFIVATAK</sequence>
<dbReference type="CDD" id="cd00063">
    <property type="entry name" value="FN3"/>
    <property type="match status" value="1"/>
</dbReference>
<feature type="region of interest" description="Disordered" evidence="1">
    <location>
        <begin position="22"/>
        <end position="44"/>
    </location>
</feature>
<dbReference type="Gene3D" id="2.60.40.10">
    <property type="entry name" value="Immunoglobulins"/>
    <property type="match status" value="1"/>
</dbReference>
<name>A0A2K8KRC6_9GAMM</name>
<proteinExistence type="predicted"/>
<keyword evidence="3" id="KW-1185">Reference proteome</keyword>
<dbReference type="Proteomes" id="UP000229757">
    <property type="component" value="Chromosome"/>
</dbReference>
<dbReference type="PROSITE" id="PS51257">
    <property type="entry name" value="PROKAR_LIPOPROTEIN"/>
    <property type="match status" value="1"/>
</dbReference>
<gene>
    <name evidence="2" type="ORF">REIFOR_00269</name>
</gene>
<dbReference type="OrthoDB" id="6371755at2"/>
<accession>A0A2K8KRC6</accession>
<dbReference type="InterPro" id="IPR036116">
    <property type="entry name" value="FN3_sf"/>
</dbReference>
<evidence type="ECO:0008006" key="4">
    <source>
        <dbReference type="Google" id="ProtNLM"/>
    </source>
</evidence>
<dbReference type="KEGG" id="rfo:REIFOR_00269"/>
<dbReference type="EMBL" id="CP011797">
    <property type="protein sequence ID" value="ATX75446.1"/>
    <property type="molecule type" value="Genomic_DNA"/>
</dbReference>
<dbReference type="SUPFAM" id="SSF49265">
    <property type="entry name" value="Fibronectin type III"/>
    <property type="match status" value="1"/>
</dbReference>
<dbReference type="InterPro" id="IPR003961">
    <property type="entry name" value="FN3_dom"/>
</dbReference>
<organism evidence="2 3">
    <name type="scientific">Reinekea forsetii</name>
    <dbReference type="NCBI Taxonomy" id="1336806"/>
    <lineage>
        <taxon>Bacteria</taxon>
        <taxon>Pseudomonadati</taxon>
        <taxon>Pseudomonadota</taxon>
        <taxon>Gammaproteobacteria</taxon>
        <taxon>Oceanospirillales</taxon>
        <taxon>Saccharospirillaceae</taxon>
        <taxon>Reinekea</taxon>
    </lineage>
</organism>
<dbReference type="AlphaFoldDB" id="A0A2K8KRC6"/>
<evidence type="ECO:0000313" key="3">
    <source>
        <dbReference type="Proteomes" id="UP000229757"/>
    </source>
</evidence>